<evidence type="ECO:0000313" key="2">
    <source>
        <dbReference type="Proteomes" id="UP000886819"/>
    </source>
</evidence>
<gene>
    <name evidence="1" type="ORF">IAA66_08120</name>
</gene>
<reference evidence="1" key="2">
    <citation type="journal article" date="2021" name="PeerJ">
        <title>Extensive microbial diversity within the chicken gut microbiome revealed by metagenomics and culture.</title>
        <authorList>
            <person name="Gilroy R."/>
            <person name="Ravi A."/>
            <person name="Getino M."/>
            <person name="Pursley I."/>
            <person name="Horton D.L."/>
            <person name="Alikhan N.F."/>
            <person name="Baker D."/>
            <person name="Gharbi K."/>
            <person name="Hall N."/>
            <person name="Watson M."/>
            <person name="Adriaenssens E.M."/>
            <person name="Foster-Nyarko E."/>
            <person name="Jarju S."/>
            <person name="Secka A."/>
            <person name="Antonio M."/>
            <person name="Oren A."/>
            <person name="Chaudhuri R.R."/>
            <person name="La Ragione R."/>
            <person name="Hildebrand F."/>
            <person name="Pallen M.J."/>
        </authorList>
    </citation>
    <scope>NUCLEOTIDE SEQUENCE</scope>
    <source>
        <strain evidence="1">ChiHile30-977</strain>
    </source>
</reference>
<dbReference type="EMBL" id="DVFI01000112">
    <property type="protein sequence ID" value="HIQ63530.1"/>
    <property type="molecule type" value="Genomic_DNA"/>
</dbReference>
<protein>
    <submittedName>
        <fullName evidence="1">Uncharacterized protein</fullName>
    </submittedName>
</protein>
<name>A0A9D1CJ84_9FIRM</name>
<reference evidence="1" key="1">
    <citation type="submission" date="2020-10" db="EMBL/GenBank/DDBJ databases">
        <authorList>
            <person name="Gilroy R."/>
        </authorList>
    </citation>
    <scope>NUCLEOTIDE SEQUENCE</scope>
    <source>
        <strain evidence="1">ChiHile30-977</strain>
    </source>
</reference>
<evidence type="ECO:0000313" key="1">
    <source>
        <dbReference type="EMBL" id="HIQ63530.1"/>
    </source>
</evidence>
<sequence length="68" mass="7474">MTLHLLGLPLEKAILRLRAAGVEPHIEISRAPRRPQQAGALRVVRVREGGRRLTACAFALRVGEEKAP</sequence>
<organism evidence="1 2">
    <name type="scientific">Candidatus Avichristensenella intestinipullorum</name>
    <dbReference type="NCBI Taxonomy" id="2840693"/>
    <lineage>
        <taxon>Bacteria</taxon>
        <taxon>Bacillati</taxon>
        <taxon>Bacillota</taxon>
        <taxon>Clostridia</taxon>
        <taxon>Candidatus Avichristensenella</taxon>
    </lineage>
</organism>
<comment type="caution">
    <text evidence="1">The sequence shown here is derived from an EMBL/GenBank/DDBJ whole genome shotgun (WGS) entry which is preliminary data.</text>
</comment>
<dbReference type="Proteomes" id="UP000886819">
    <property type="component" value="Unassembled WGS sequence"/>
</dbReference>
<proteinExistence type="predicted"/>
<accession>A0A9D1CJ84</accession>
<dbReference type="AlphaFoldDB" id="A0A9D1CJ84"/>